<evidence type="ECO:0000313" key="2">
    <source>
        <dbReference type="EMBL" id="RKU41801.1"/>
    </source>
</evidence>
<dbReference type="PANTHER" id="PTHR30383:SF31">
    <property type="entry name" value="SGNH HYDROLASE-TYPE ESTERASE DOMAIN-CONTAINING PROTEIN-RELATED"/>
    <property type="match status" value="1"/>
</dbReference>
<organism evidence="2 3">
    <name type="scientific">Coniochaeta pulveracea</name>
    <dbReference type="NCBI Taxonomy" id="177199"/>
    <lineage>
        <taxon>Eukaryota</taxon>
        <taxon>Fungi</taxon>
        <taxon>Dikarya</taxon>
        <taxon>Ascomycota</taxon>
        <taxon>Pezizomycotina</taxon>
        <taxon>Sordariomycetes</taxon>
        <taxon>Sordariomycetidae</taxon>
        <taxon>Coniochaetales</taxon>
        <taxon>Coniochaetaceae</taxon>
        <taxon>Coniochaeta</taxon>
    </lineage>
</organism>
<keyword evidence="3" id="KW-1185">Reference proteome</keyword>
<dbReference type="GO" id="GO:0004622">
    <property type="term" value="F:phosphatidylcholine lysophospholipase activity"/>
    <property type="evidence" value="ECO:0007669"/>
    <property type="project" value="TreeGrafter"/>
</dbReference>
<accession>A0A420Y1K2</accession>
<evidence type="ECO:0000259" key="1">
    <source>
        <dbReference type="Pfam" id="PF13472"/>
    </source>
</evidence>
<dbReference type="InterPro" id="IPR013830">
    <property type="entry name" value="SGNH_hydro"/>
</dbReference>
<protein>
    <recommendedName>
        <fullName evidence="1">SGNH hydrolase-type esterase domain-containing protein</fullName>
    </recommendedName>
</protein>
<gene>
    <name evidence="2" type="ORF">DL546_001959</name>
</gene>
<dbReference type="SUPFAM" id="SSF69318">
    <property type="entry name" value="Integrin alpha N-terminal domain"/>
    <property type="match status" value="1"/>
</dbReference>
<sequence length="721" mass="79434">MGRLKTVEWIEKIQIAELFSLGGEALFSLAGYERDPFYVGAVTWDRPKADPEAHSPDVVYADDAFTDTIPPYEGSTPDLVRPDQYGNSTFGNSTLVDRAAKNFYLRIMPLGESITQGQGSTDEAGYRKALREQLRWKGWKVNMVGSKRNGAMADNDGQVNVIGSVYDKFRKSAYLKPNLVLINAGTNDCGDTGDGANAARDMKVMLDGIFDSMADVTIILSTLVPSGKNNPCASFVSQQYRDLVTNSHAGRRIGLADINFAIGSDFSLLHDDTHPNDAGYKLFAAVWWDAISQLEDVIQPPSADGPDDATSFSSCSKVACTARGPVKTQQGSGHDDGNYVHNSESLDALVSARIEYKGDSSGLNELIPFRMFFANLIKTDPNAERKEAPDDWVRAWNNGEYNTLWHVRRNKGNGEFDTSVQFSIDQHCEQGSDAHGYTWGDFIIGGEAPGMWDYTQQDFRFADIDGDGRADFCIVSPYAVKCSRNGGQGDEHSWQGFKEAGTIRDLVIGCDDKRDLSRIVLGDINGEFRADLMYVSDTGSVQTWINQRGDGNGIRSAGQTHKGQAVSGLNQEIKFGKIMGTNRLDYIYLVKEDEWYDAHVWKNTGAGGTKRKGDGSFYCDMRGTGFDDLVWIYYHADNVDEINTNIHSPPNWGHDTHISFSVPGPRVGIHLADWTGDGRCDVLVQNKPTGAITLHENQYDQSTKTITFTNRGVVASPGCSQ</sequence>
<dbReference type="Gene3D" id="3.40.50.1110">
    <property type="entry name" value="SGNH hydrolase"/>
    <property type="match status" value="1"/>
</dbReference>
<dbReference type="InterPro" id="IPR028994">
    <property type="entry name" value="Integrin_alpha_N"/>
</dbReference>
<dbReference type="EMBL" id="QVQW01000067">
    <property type="protein sequence ID" value="RKU41801.1"/>
    <property type="molecule type" value="Genomic_DNA"/>
</dbReference>
<dbReference type="STRING" id="177199.A0A420Y1K2"/>
<dbReference type="PANTHER" id="PTHR30383">
    <property type="entry name" value="THIOESTERASE 1/PROTEASE 1/LYSOPHOSPHOLIPASE L1"/>
    <property type="match status" value="1"/>
</dbReference>
<feature type="domain" description="SGNH hydrolase-type esterase" evidence="1">
    <location>
        <begin position="110"/>
        <end position="282"/>
    </location>
</feature>
<dbReference type="Pfam" id="PF13472">
    <property type="entry name" value="Lipase_GDSL_2"/>
    <property type="match status" value="1"/>
</dbReference>
<dbReference type="SUPFAM" id="SSF52266">
    <property type="entry name" value="SGNH hydrolase"/>
    <property type="match status" value="1"/>
</dbReference>
<evidence type="ECO:0000313" key="3">
    <source>
        <dbReference type="Proteomes" id="UP000275385"/>
    </source>
</evidence>
<comment type="caution">
    <text evidence="2">The sequence shown here is derived from an EMBL/GenBank/DDBJ whole genome shotgun (WGS) entry which is preliminary data.</text>
</comment>
<dbReference type="OrthoDB" id="3915838at2759"/>
<proteinExistence type="predicted"/>
<name>A0A420Y1K2_9PEZI</name>
<dbReference type="AlphaFoldDB" id="A0A420Y1K2"/>
<dbReference type="InterPro" id="IPR036514">
    <property type="entry name" value="SGNH_hydro_sf"/>
</dbReference>
<dbReference type="InterPro" id="IPR051532">
    <property type="entry name" value="Ester_Hydrolysis_Enzymes"/>
</dbReference>
<dbReference type="Proteomes" id="UP000275385">
    <property type="component" value="Unassembled WGS sequence"/>
</dbReference>
<reference evidence="2 3" key="1">
    <citation type="submission" date="2018-08" db="EMBL/GenBank/DDBJ databases">
        <title>Draft genome of the lignicolous fungus Coniochaeta pulveracea.</title>
        <authorList>
            <person name="Borstlap C.J."/>
            <person name="De Witt R.N."/>
            <person name="Botha A."/>
            <person name="Volschenk H."/>
        </authorList>
    </citation>
    <scope>NUCLEOTIDE SEQUENCE [LARGE SCALE GENOMIC DNA]</scope>
    <source>
        <strain evidence="2 3">CAB683</strain>
    </source>
</reference>